<dbReference type="Proteomes" id="UP000318946">
    <property type="component" value="Chromosome"/>
</dbReference>
<feature type="transmembrane region" description="Helical" evidence="8">
    <location>
        <begin position="215"/>
        <end position="234"/>
    </location>
</feature>
<evidence type="ECO:0000313" key="10">
    <source>
        <dbReference type="Proteomes" id="UP000318946"/>
    </source>
</evidence>
<feature type="binding site" evidence="7">
    <location>
        <position position="212"/>
    </location>
    <ligand>
        <name>Zn(2+)</name>
        <dbReference type="ChEBI" id="CHEBI:29105"/>
    </ligand>
</feature>
<keyword evidence="10" id="KW-1185">Reference proteome</keyword>
<dbReference type="KEGG" id="acou:A5CBH24_11380"/>
<feature type="transmembrane region" description="Helical" evidence="8">
    <location>
        <begin position="183"/>
        <end position="203"/>
    </location>
</feature>
<dbReference type="GO" id="GO:0005886">
    <property type="term" value="C:plasma membrane"/>
    <property type="evidence" value="ECO:0007669"/>
    <property type="project" value="UniProtKB-SubCell"/>
</dbReference>
<dbReference type="EMBL" id="AP019735">
    <property type="protein sequence ID" value="BBL03825.1"/>
    <property type="molecule type" value="Genomic_DNA"/>
</dbReference>
<organism evidence="9 10">
    <name type="scientific">Alistipes communis</name>
    <dbReference type="NCBI Taxonomy" id="2585118"/>
    <lineage>
        <taxon>Bacteria</taxon>
        <taxon>Pseudomonadati</taxon>
        <taxon>Bacteroidota</taxon>
        <taxon>Bacteroidia</taxon>
        <taxon>Bacteroidales</taxon>
        <taxon>Rikenellaceae</taxon>
        <taxon>Alistipes</taxon>
    </lineage>
</organism>
<reference evidence="10" key="1">
    <citation type="submission" date="2019-06" db="EMBL/GenBank/DDBJ databases">
        <title>Alistipes onderdonkii subsp. vulgaris subsp. nov., Alistipes dispar sp. nov. and Alistipes communis sp. nov., isolated from human faeces, and creation of Alistipes onderdonkii subsp. onderdonkii subsp. nov.</title>
        <authorList>
            <person name="Sakamoto M."/>
            <person name="Ikeyama N."/>
            <person name="Ogata Y."/>
            <person name="Suda W."/>
            <person name="Iino T."/>
            <person name="Hattori M."/>
            <person name="Ohkuma M."/>
        </authorList>
    </citation>
    <scope>NUCLEOTIDE SEQUENCE [LARGE SCALE GENOMIC DNA]</scope>
    <source>
        <strain evidence="10">5CBH24</strain>
    </source>
</reference>
<evidence type="ECO:0000256" key="4">
    <source>
        <dbReference type="ARBA" id="ARBA00022692"/>
    </source>
</evidence>
<dbReference type="NCBIfam" id="TIGR01065">
    <property type="entry name" value="hlyIII"/>
    <property type="match status" value="1"/>
</dbReference>
<accession>A0A4Y1WT41</accession>
<feature type="binding site" evidence="7">
    <location>
        <position position="89"/>
    </location>
    <ligand>
        <name>Zn(2+)</name>
        <dbReference type="ChEBI" id="CHEBI:29105"/>
    </ligand>
</feature>
<feature type="transmembrane region" description="Helical" evidence="8">
    <location>
        <begin position="67"/>
        <end position="88"/>
    </location>
</feature>
<protein>
    <submittedName>
        <fullName evidence="9">Hemolysin III</fullName>
    </submittedName>
</protein>
<evidence type="ECO:0000256" key="2">
    <source>
        <dbReference type="ARBA" id="ARBA00008488"/>
    </source>
</evidence>
<keyword evidence="7" id="KW-0862">Zinc</keyword>
<keyword evidence="7" id="KW-0479">Metal-binding</keyword>
<keyword evidence="4 8" id="KW-0812">Transmembrane</keyword>
<comment type="similarity">
    <text evidence="2">Belongs to the UPF0073 (Hly-III) family.</text>
</comment>
<dbReference type="AlphaFoldDB" id="A0A4Y1WT41"/>
<evidence type="ECO:0000256" key="1">
    <source>
        <dbReference type="ARBA" id="ARBA00004651"/>
    </source>
</evidence>
<proteinExistence type="inferred from homology"/>
<feature type="transmembrane region" description="Helical" evidence="8">
    <location>
        <begin position="100"/>
        <end position="122"/>
    </location>
</feature>
<dbReference type="PANTHER" id="PTHR20855">
    <property type="entry name" value="ADIPOR/PROGESTIN RECEPTOR-RELATED"/>
    <property type="match status" value="1"/>
</dbReference>
<keyword evidence="3" id="KW-1003">Cell membrane</keyword>
<feature type="binding site" evidence="7">
    <location>
        <position position="216"/>
    </location>
    <ligand>
        <name>Zn(2+)</name>
        <dbReference type="ChEBI" id="CHEBI:29105"/>
    </ligand>
</feature>
<name>A0A4Y1WT41_9BACT</name>
<evidence type="ECO:0000256" key="7">
    <source>
        <dbReference type="PIRSR" id="PIRSR604254-1"/>
    </source>
</evidence>
<evidence type="ECO:0000256" key="6">
    <source>
        <dbReference type="ARBA" id="ARBA00023136"/>
    </source>
</evidence>
<dbReference type="InterPro" id="IPR004254">
    <property type="entry name" value="AdipoR/HlyIII-related"/>
</dbReference>
<feature type="transmembrane region" description="Helical" evidence="8">
    <location>
        <begin position="128"/>
        <end position="147"/>
    </location>
</feature>
<evidence type="ECO:0000256" key="3">
    <source>
        <dbReference type="ARBA" id="ARBA00022475"/>
    </source>
</evidence>
<feature type="transmembrane region" description="Helical" evidence="8">
    <location>
        <begin position="42"/>
        <end position="61"/>
    </location>
</feature>
<dbReference type="GO" id="GO:0140911">
    <property type="term" value="F:pore-forming activity"/>
    <property type="evidence" value="ECO:0007669"/>
    <property type="project" value="InterPro"/>
</dbReference>
<evidence type="ECO:0000256" key="8">
    <source>
        <dbReference type="SAM" id="Phobius"/>
    </source>
</evidence>
<comment type="subcellular location">
    <subcellularLocation>
        <location evidence="1">Cell membrane</location>
        <topology evidence="1">Multi-pass membrane protein</topology>
    </subcellularLocation>
</comment>
<sequence length="235" mass="26159">MIHTTDFIATFGVKTKWKHLMAEQKVYVPTVGEEVANAVSHGVMLCLTLAALPFAAVRAYVHDGTLAAVAASVFVISLLLMFLGSTLYHSMHPASRHKEVFHILDHIFIYVAIAGTYTPIALSVIGGWQGTFITVLQWAMVLFGIIYKSLARRSIPAVSLTIYLVMGWTIVFFMPLFVRHASMPLLVLIAAGGVLYTAGAWVYARKGFRYHHMVWHLLINLAAICHFTAIVFYLY</sequence>
<evidence type="ECO:0000256" key="5">
    <source>
        <dbReference type="ARBA" id="ARBA00022989"/>
    </source>
</evidence>
<keyword evidence="6 8" id="KW-0472">Membrane</keyword>
<feature type="transmembrane region" description="Helical" evidence="8">
    <location>
        <begin position="154"/>
        <end position="177"/>
    </location>
</feature>
<keyword evidence="5 8" id="KW-1133">Transmembrane helix</keyword>
<dbReference type="GO" id="GO:0046872">
    <property type="term" value="F:metal ion binding"/>
    <property type="evidence" value="ECO:0007669"/>
    <property type="project" value="UniProtKB-KW"/>
</dbReference>
<evidence type="ECO:0000313" key="9">
    <source>
        <dbReference type="EMBL" id="BBL03825.1"/>
    </source>
</evidence>
<gene>
    <name evidence="9" type="ORF">A5CBH24_11380</name>
</gene>
<dbReference type="PANTHER" id="PTHR20855:SF3">
    <property type="entry name" value="LD03007P"/>
    <property type="match status" value="1"/>
</dbReference>
<dbReference type="InterPro" id="IPR005744">
    <property type="entry name" value="Hy-lIII"/>
</dbReference>
<dbReference type="Pfam" id="PF03006">
    <property type="entry name" value="HlyIII"/>
    <property type="match status" value="1"/>
</dbReference>